<gene>
    <name evidence="2" type="ORF">EYF80_012751</name>
</gene>
<dbReference type="Proteomes" id="UP000314294">
    <property type="component" value="Unassembled WGS sequence"/>
</dbReference>
<dbReference type="PROSITE" id="PS51257">
    <property type="entry name" value="PROKAR_LIPOPROTEIN"/>
    <property type="match status" value="1"/>
</dbReference>
<feature type="compositionally biased region" description="Low complexity" evidence="1">
    <location>
        <begin position="1"/>
        <end position="29"/>
    </location>
</feature>
<evidence type="ECO:0000313" key="3">
    <source>
        <dbReference type="Proteomes" id="UP000314294"/>
    </source>
</evidence>
<feature type="region of interest" description="Disordered" evidence="1">
    <location>
        <begin position="67"/>
        <end position="93"/>
    </location>
</feature>
<feature type="region of interest" description="Disordered" evidence="1">
    <location>
        <begin position="1"/>
        <end position="32"/>
    </location>
</feature>
<proteinExistence type="predicted"/>
<protein>
    <submittedName>
        <fullName evidence="2">Uncharacterized protein</fullName>
    </submittedName>
</protein>
<name>A0A4Z2IIV3_9TELE</name>
<organism evidence="2 3">
    <name type="scientific">Liparis tanakae</name>
    <name type="common">Tanaka's snailfish</name>
    <dbReference type="NCBI Taxonomy" id="230148"/>
    <lineage>
        <taxon>Eukaryota</taxon>
        <taxon>Metazoa</taxon>
        <taxon>Chordata</taxon>
        <taxon>Craniata</taxon>
        <taxon>Vertebrata</taxon>
        <taxon>Euteleostomi</taxon>
        <taxon>Actinopterygii</taxon>
        <taxon>Neopterygii</taxon>
        <taxon>Teleostei</taxon>
        <taxon>Neoteleostei</taxon>
        <taxon>Acanthomorphata</taxon>
        <taxon>Eupercaria</taxon>
        <taxon>Perciformes</taxon>
        <taxon>Cottioidei</taxon>
        <taxon>Cottales</taxon>
        <taxon>Liparidae</taxon>
        <taxon>Liparis</taxon>
    </lineage>
</organism>
<evidence type="ECO:0000256" key="1">
    <source>
        <dbReference type="SAM" id="MobiDB-lite"/>
    </source>
</evidence>
<keyword evidence="3" id="KW-1185">Reference proteome</keyword>
<sequence>MGRSRGASGASGVPVPLTSHLSPTHSSHSWTACSQSAPATLLWFMVTPAMKPDHRVEQVKRKKWATAIGTRKKERRSLEERGERVRGASERSE</sequence>
<feature type="compositionally biased region" description="Basic and acidic residues" evidence="1">
    <location>
        <begin position="76"/>
        <end position="93"/>
    </location>
</feature>
<dbReference type="EMBL" id="SRLO01000087">
    <property type="protein sequence ID" value="TNN77113.1"/>
    <property type="molecule type" value="Genomic_DNA"/>
</dbReference>
<dbReference type="AlphaFoldDB" id="A0A4Z2IIV3"/>
<accession>A0A4Z2IIV3</accession>
<reference evidence="2 3" key="1">
    <citation type="submission" date="2019-03" db="EMBL/GenBank/DDBJ databases">
        <title>First draft genome of Liparis tanakae, snailfish: a comprehensive survey of snailfish specific genes.</title>
        <authorList>
            <person name="Kim W."/>
            <person name="Song I."/>
            <person name="Jeong J.-H."/>
            <person name="Kim D."/>
            <person name="Kim S."/>
            <person name="Ryu S."/>
            <person name="Song J.Y."/>
            <person name="Lee S.K."/>
        </authorList>
    </citation>
    <scope>NUCLEOTIDE SEQUENCE [LARGE SCALE GENOMIC DNA]</scope>
    <source>
        <tissue evidence="2">Muscle</tissue>
    </source>
</reference>
<evidence type="ECO:0000313" key="2">
    <source>
        <dbReference type="EMBL" id="TNN77113.1"/>
    </source>
</evidence>
<comment type="caution">
    <text evidence="2">The sequence shown here is derived from an EMBL/GenBank/DDBJ whole genome shotgun (WGS) entry which is preliminary data.</text>
</comment>